<proteinExistence type="predicted"/>
<reference evidence="1 2" key="1">
    <citation type="journal article" date="2014" name="Agronomy (Basel)">
        <title>A Draft Genome Sequence for Ensete ventricosum, the Drought-Tolerant Tree Against Hunger.</title>
        <authorList>
            <person name="Harrison J."/>
            <person name="Moore K.A."/>
            <person name="Paszkiewicz K."/>
            <person name="Jones T."/>
            <person name="Grant M."/>
            <person name="Ambacheew D."/>
            <person name="Muzemil S."/>
            <person name="Studholme D.J."/>
        </authorList>
    </citation>
    <scope>NUCLEOTIDE SEQUENCE [LARGE SCALE GENOMIC DNA]</scope>
</reference>
<dbReference type="EMBL" id="AMZH03014302">
    <property type="protein sequence ID" value="RRT47869.1"/>
    <property type="molecule type" value="Genomic_DNA"/>
</dbReference>
<name>A0A426Y815_ENSVE</name>
<dbReference type="AlphaFoldDB" id="A0A426Y815"/>
<evidence type="ECO:0000313" key="2">
    <source>
        <dbReference type="Proteomes" id="UP000287651"/>
    </source>
</evidence>
<protein>
    <submittedName>
        <fullName evidence="1">Uncharacterized protein</fullName>
    </submittedName>
</protein>
<evidence type="ECO:0000313" key="1">
    <source>
        <dbReference type="EMBL" id="RRT47869.1"/>
    </source>
</evidence>
<gene>
    <name evidence="1" type="ORF">B296_00053481</name>
</gene>
<organism evidence="1 2">
    <name type="scientific">Ensete ventricosum</name>
    <name type="common">Abyssinian banana</name>
    <name type="synonym">Musa ensete</name>
    <dbReference type="NCBI Taxonomy" id="4639"/>
    <lineage>
        <taxon>Eukaryota</taxon>
        <taxon>Viridiplantae</taxon>
        <taxon>Streptophyta</taxon>
        <taxon>Embryophyta</taxon>
        <taxon>Tracheophyta</taxon>
        <taxon>Spermatophyta</taxon>
        <taxon>Magnoliopsida</taxon>
        <taxon>Liliopsida</taxon>
        <taxon>Zingiberales</taxon>
        <taxon>Musaceae</taxon>
        <taxon>Ensete</taxon>
    </lineage>
</organism>
<comment type="caution">
    <text evidence="1">The sequence shown here is derived from an EMBL/GenBank/DDBJ whole genome shotgun (WGS) entry which is preliminary data.</text>
</comment>
<sequence length="96" mass="10720">MDATPGTPRWNLERPFLTGRFHQVPFSLTFPLSLSSLYLRRPLCRCLFAGSLLLSLIFSKHSGNQSPRAGRGIATLLYGVLQVRRSASVFDRLAGR</sequence>
<accession>A0A426Y815</accession>
<dbReference type="Proteomes" id="UP000287651">
    <property type="component" value="Unassembled WGS sequence"/>
</dbReference>